<dbReference type="InterPro" id="IPR002104">
    <property type="entry name" value="Integrase_catalytic"/>
</dbReference>
<dbReference type="Pfam" id="PF00589">
    <property type="entry name" value="Phage_integrase"/>
    <property type="match status" value="1"/>
</dbReference>
<gene>
    <name evidence="5" type="ORF">DFW101_0896</name>
</gene>
<dbReference type="Pfam" id="PF13102">
    <property type="entry name" value="Phage_int_SAM_5"/>
    <property type="match status" value="1"/>
</dbReference>
<dbReference type="PROSITE" id="PS51898">
    <property type="entry name" value="TYR_RECOMBINASE"/>
    <property type="match status" value="1"/>
</dbReference>
<dbReference type="PANTHER" id="PTHR30349:SF41">
    <property type="entry name" value="INTEGRASE_RECOMBINASE PROTEIN MJ0367-RELATED"/>
    <property type="match status" value="1"/>
</dbReference>
<dbReference type="RefSeq" id="WP_009180333.1">
    <property type="nucleotide sequence ID" value="NZ_CM001368.1"/>
</dbReference>
<name>G7Q5X5_9BACT</name>
<dbReference type="Pfam" id="PF20172">
    <property type="entry name" value="DUF6538"/>
    <property type="match status" value="1"/>
</dbReference>
<dbReference type="GO" id="GO:0006310">
    <property type="term" value="P:DNA recombination"/>
    <property type="evidence" value="ECO:0007669"/>
    <property type="project" value="UniProtKB-KW"/>
</dbReference>
<dbReference type="SUPFAM" id="SSF56349">
    <property type="entry name" value="DNA breaking-rejoining enzymes"/>
    <property type="match status" value="1"/>
</dbReference>
<protein>
    <submittedName>
        <fullName evidence="5">Site-specific recombinase</fullName>
    </submittedName>
</protein>
<dbReference type="InterPro" id="IPR025269">
    <property type="entry name" value="SAM-like_dom"/>
</dbReference>
<dbReference type="AlphaFoldDB" id="G7Q5X5"/>
<organism evidence="5 6">
    <name type="scientific">Solidesulfovibrio carbinoliphilus subsp. oakridgensis</name>
    <dbReference type="NCBI Taxonomy" id="694327"/>
    <lineage>
        <taxon>Bacteria</taxon>
        <taxon>Pseudomonadati</taxon>
        <taxon>Thermodesulfobacteriota</taxon>
        <taxon>Desulfovibrionia</taxon>
        <taxon>Desulfovibrionales</taxon>
        <taxon>Desulfovibrionaceae</taxon>
        <taxon>Solidesulfovibrio</taxon>
    </lineage>
</organism>
<feature type="domain" description="Tyr recombinase" evidence="4">
    <location>
        <begin position="349"/>
        <end position="543"/>
    </location>
</feature>
<comment type="similarity">
    <text evidence="1">Belongs to the 'phage' integrase family.</text>
</comment>
<dbReference type="CDD" id="cd01184">
    <property type="entry name" value="INT_C_like_1"/>
    <property type="match status" value="1"/>
</dbReference>
<dbReference type="Gene3D" id="1.10.150.130">
    <property type="match status" value="1"/>
</dbReference>
<dbReference type="InterPro" id="IPR050090">
    <property type="entry name" value="Tyrosine_recombinase_XerCD"/>
</dbReference>
<accession>G7Q5X5</accession>
<evidence type="ECO:0000313" key="6">
    <source>
        <dbReference type="Proteomes" id="UP000004662"/>
    </source>
</evidence>
<dbReference type="GO" id="GO:0003677">
    <property type="term" value="F:DNA binding"/>
    <property type="evidence" value="ECO:0007669"/>
    <property type="project" value="UniProtKB-KW"/>
</dbReference>
<dbReference type="HOGENOM" id="CLU_022238_3_1_7"/>
<dbReference type="EMBL" id="CM001368">
    <property type="protein sequence ID" value="EHJ46912.1"/>
    <property type="molecule type" value="Genomic_DNA"/>
</dbReference>
<dbReference type="STRING" id="694327.DFW101_0896"/>
<proteinExistence type="inferred from homology"/>
<keyword evidence="3" id="KW-0233">DNA recombination</keyword>
<dbReference type="InterPro" id="IPR010998">
    <property type="entry name" value="Integrase_recombinase_N"/>
</dbReference>
<dbReference type="InterPro" id="IPR011010">
    <property type="entry name" value="DNA_brk_join_enz"/>
</dbReference>
<dbReference type="OrthoDB" id="9784724at2"/>
<keyword evidence="6" id="KW-1185">Reference proteome</keyword>
<evidence type="ECO:0000256" key="1">
    <source>
        <dbReference type="ARBA" id="ARBA00008857"/>
    </source>
</evidence>
<keyword evidence="2" id="KW-0238">DNA-binding</keyword>
<dbReference type="InterPro" id="IPR046668">
    <property type="entry name" value="DUF6538"/>
</dbReference>
<evidence type="ECO:0000259" key="4">
    <source>
        <dbReference type="PROSITE" id="PS51898"/>
    </source>
</evidence>
<dbReference type="eggNOG" id="COG0582">
    <property type="taxonomic scope" value="Bacteria"/>
</dbReference>
<evidence type="ECO:0000313" key="5">
    <source>
        <dbReference type="EMBL" id="EHJ46912.1"/>
    </source>
</evidence>
<evidence type="ECO:0000256" key="2">
    <source>
        <dbReference type="ARBA" id="ARBA00023125"/>
    </source>
</evidence>
<dbReference type="Gene3D" id="1.10.443.10">
    <property type="entry name" value="Intergrase catalytic core"/>
    <property type="match status" value="1"/>
</dbReference>
<dbReference type="GO" id="GO:0015074">
    <property type="term" value="P:DNA integration"/>
    <property type="evidence" value="ECO:0007669"/>
    <property type="project" value="InterPro"/>
</dbReference>
<dbReference type="Proteomes" id="UP000004662">
    <property type="component" value="Chromosome"/>
</dbReference>
<reference evidence="6" key="1">
    <citation type="journal article" date="2015" name="Genome Announc.">
        <title>High-Quality Draft Genome Sequence of Desulfovibrio carbinoliphilus FW-101-2B, an Organic Acid-Oxidizing Sulfate-Reducing Bacterium Isolated from Uranium(VI)-Contaminated Groundwater.</title>
        <authorList>
            <person name="Ramsay B.D."/>
            <person name="Hwang C."/>
            <person name="Woo H.L."/>
            <person name="Carroll S.L."/>
            <person name="Lucas S."/>
            <person name="Han J."/>
            <person name="Lapidus A.L."/>
            <person name="Cheng J.F."/>
            <person name="Goodwin L.A."/>
            <person name="Pitluck S."/>
            <person name="Peters L."/>
            <person name="Chertkov O."/>
            <person name="Held B."/>
            <person name="Detter J.C."/>
            <person name="Han C.S."/>
            <person name="Tapia R."/>
            <person name="Land M.L."/>
            <person name="Hauser L.J."/>
            <person name="Kyrpides N.C."/>
            <person name="Ivanova N.N."/>
            <person name="Mikhailova N."/>
            <person name="Pagani I."/>
            <person name="Woyke T."/>
            <person name="Arkin A.P."/>
            <person name="Dehal P."/>
            <person name="Chivian D."/>
            <person name="Criddle C.S."/>
            <person name="Wu W."/>
            <person name="Chakraborty R."/>
            <person name="Hazen T.C."/>
            <person name="Fields M.W."/>
        </authorList>
    </citation>
    <scope>NUCLEOTIDE SEQUENCE [LARGE SCALE GENOMIC DNA]</scope>
    <source>
        <strain evidence="6">FW-101-2B</strain>
    </source>
</reference>
<dbReference type="PANTHER" id="PTHR30349">
    <property type="entry name" value="PHAGE INTEGRASE-RELATED"/>
    <property type="match status" value="1"/>
</dbReference>
<sequence length="563" mass="64870">MAGLSYLVHRGGTLHFRAAIPFDLRPRLGRTEFRISLGTGRLREARDKALALAVFVRRLIRELRKGAMADLTSDEIFEMARQEFKRILEEDRKSRMRFPGEYEFKARVPVKGPLDANWRELTELDPWDHLTAKEAEPIIRGKLRNGQWPDLKKPVLDLLKRNGYDILSDDPLVNEICHVYAQGMIEAFTAIREREHGLVDYLPVVFHDDQSLSDPTKQIEQVKKPEKRLLSGLVNEYCGEKRQHGWTARSDRTITERLNHLIELMGDVQLETINYDFAFRFRKKLMEKPRKKQSAESKSSGLLESIAPGTVNNIITDIAAMFKYAKKRDWIANNYFSEMTLRDTTPAHKKRQAFTKEEIALLLGPRFLDACGKIPWRFWVPLLGLFTGARLDEIAQAHVDDVREVDGIWCLVIESSDTKSVKTISGNRSIPLHPFLIEELNFLGFVEAQRANGELELFPALKRVQGRKGHYLTKWFGDYRDALGIQKTRTFHSLRKNFSKCLAVNDVPANMIKRLDGHSLASDVTEYHYIQEIPVTKLVEYIARLDFGVDLSHLKESRFVLKG</sequence>
<evidence type="ECO:0000256" key="3">
    <source>
        <dbReference type="ARBA" id="ARBA00023172"/>
    </source>
</evidence>
<dbReference type="InterPro" id="IPR013762">
    <property type="entry name" value="Integrase-like_cat_sf"/>
</dbReference>